<dbReference type="EMBL" id="JAULSN010000012">
    <property type="protein sequence ID" value="KAK3361329.1"/>
    <property type="molecule type" value="Genomic_DNA"/>
</dbReference>
<reference evidence="2" key="1">
    <citation type="journal article" date="2023" name="Mol. Phylogenet. Evol.">
        <title>Genome-scale phylogeny and comparative genomics of the fungal order Sordariales.</title>
        <authorList>
            <person name="Hensen N."/>
            <person name="Bonometti L."/>
            <person name="Westerberg I."/>
            <person name="Brannstrom I.O."/>
            <person name="Guillou S."/>
            <person name="Cros-Aarteil S."/>
            <person name="Calhoun S."/>
            <person name="Haridas S."/>
            <person name="Kuo A."/>
            <person name="Mondo S."/>
            <person name="Pangilinan J."/>
            <person name="Riley R."/>
            <person name="LaButti K."/>
            <person name="Andreopoulos B."/>
            <person name="Lipzen A."/>
            <person name="Chen C."/>
            <person name="Yan M."/>
            <person name="Daum C."/>
            <person name="Ng V."/>
            <person name="Clum A."/>
            <person name="Steindorff A."/>
            <person name="Ohm R.A."/>
            <person name="Martin F."/>
            <person name="Silar P."/>
            <person name="Natvig D.O."/>
            <person name="Lalanne C."/>
            <person name="Gautier V."/>
            <person name="Ament-Velasquez S.L."/>
            <person name="Kruys A."/>
            <person name="Hutchinson M.I."/>
            <person name="Powell A.J."/>
            <person name="Barry K."/>
            <person name="Miller A.N."/>
            <person name="Grigoriev I.V."/>
            <person name="Debuchy R."/>
            <person name="Gladieux P."/>
            <person name="Hiltunen Thoren M."/>
            <person name="Johannesson H."/>
        </authorList>
    </citation>
    <scope>NUCLEOTIDE SEQUENCE</scope>
    <source>
        <strain evidence="2">CBS 958.72</strain>
    </source>
</reference>
<evidence type="ECO:0000256" key="1">
    <source>
        <dbReference type="SAM" id="MobiDB-lite"/>
    </source>
</evidence>
<gene>
    <name evidence="2" type="ORF">B0T24DRAFT_684996</name>
</gene>
<name>A0AAE0MZF9_9PEZI</name>
<feature type="compositionally biased region" description="Polar residues" evidence="1">
    <location>
        <begin position="9"/>
        <end position="18"/>
    </location>
</feature>
<keyword evidence="3" id="KW-1185">Reference proteome</keyword>
<evidence type="ECO:0000313" key="2">
    <source>
        <dbReference type="EMBL" id="KAK3361329.1"/>
    </source>
</evidence>
<proteinExistence type="predicted"/>
<evidence type="ECO:0000313" key="3">
    <source>
        <dbReference type="Proteomes" id="UP001287356"/>
    </source>
</evidence>
<protein>
    <submittedName>
        <fullName evidence="2">Uncharacterized protein</fullName>
    </submittedName>
</protein>
<feature type="region of interest" description="Disordered" evidence="1">
    <location>
        <begin position="9"/>
        <end position="41"/>
    </location>
</feature>
<dbReference type="AlphaFoldDB" id="A0AAE0MZF9"/>
<accession>A0AAE0MZF9</accession>
<organism evidence="2 3">
    <name type="scientific">Lasiosphaeria ovina</name>
    <dbReference type="NCBI Taxonomy" id="92902"/>
    <lineage>
        <taxon>Eukaryota</taxon>
        <taxon>Fungi</taxon>
        <taxon>Dikarya</taxon>
        <taxon>Ascomycota</taxon>
        <taxon>Pezizomycotina</taxon>
        <taxon>Sordariomycetes</taxon>
        <taxon>Sordariomycetidae</taxon>
        <taxon>Sordariales</taxon>
        <taxon>Lasiosphaeriaceae</taxon>
        <taxon>Lasiosphaeria</taxon>
    </lineage>
</organism>
<dbReference type="Proteomes" id="UP001287356">
    <property type="component" value="Unassembled WGS sequence"/>
</dbReference>
<reference evidence="2" key="2">
    <citation type="submission" date="2023-06" db="EMBL/GenBank/DDBJ databases">
        <authorList>
            <consortium name="Lawrence Berkeley National Laboratory"/>
            <person name="Haridas S."/>
            <person name="Hensen N."/>
            <person name="Bonometti L."/>
            <person name="Westerberg I."/>
            <person name="Brannstrom I.O."/>
            <person name="Guillou S."/>
            <person name="Cros-Aarteil S."/>
            <person name="Calhoun S."/>
            <person name="Kuo A."/>
            <person name="Mondo S."/>
            <person name="Pangilinan J."/>
            <person name="Riley R."/>
            <person name="Labutti K."/>
            <person name="Andreopoulos B."/>
            <person name="Lipzen A."/>
            <person name="Chen C."/>
            <person name="Yanf M."/>
            <person name="Daum C."/>
            <person name="Ng V."/>
            <person name="Clum A."/>
            <person name="Steindorff A."/>
            <person name="Ohm R."/>
            <person name="Martin F."/>
            <person name="Silar P."/>
            <person name="Natvig D."/>
            <person name="Lalanne C."/>
            <person name="Gautier V."/>
            <person name="Ament-Velasquez S.L."/>
            <person name="Kruys A."/>
            <person name="Hutchinson M.I."/>
            <person name="Powell A.J."/>
            <person name="Barry K."/>
            <person name="Miller A.N."/>
            <person name="Grigoriev I.V."/>
            <person name="Debuchy R."/>
            <person name="Gladieux P."/>
            <person name="Thoren M.H."/>
            <person name="Johannesson H."/>
        </authorList>
    </citation>
    <scope>NUCLEOTIDE SEQUENCE</scope>
    <source>
        <strain evidence="2">CBS 958.72</strain>
    </source>
</reference>
<comment type="caution">
    <text evidence="2">The sequence shown here is derived from an EMBL/GenBank/DDBJ whole genome shotgun (WGS) entry which is preliminary data.</text>
</comment>
<sequence length="247" mass="29178">MRILPFHQFSTARPTWQPRTRHSQPELRPARRPPATKPPRSLPTIVRLYSGDFIYFERLPAEMRLMVWNELLNTIANELYIDQDRGGLIRVRENPAITDIALSCHEAHAVARHIFPALNKRESLSRRITLLTRLSFATESPLYQKPWMSFFTTAEKARIRYMHLDVSDFCDGYEKWQSETRNQLDMIHLVICKKFANLERVDVKAQDDWAEYDYRDSNRDMDPCPHCDRVARQEAERRALKDSCDIM</sequence>